<feature type="domain" description="NapC/NirT cytochrome c N-terminal" evidence="13">
    <location>
        <begin position="24"/>
        <end position="162"/>
    </location>
</feature>
<protein>
    <submittedName>
        <fullName evidence="14">Cytochrome c nitrate reductase, small subunit</fullName>
    </submittedName>
</protein>
<evidence type="ECO:0000256" key="11">
    <source>
        <dbReference type="ARBA" id="ARBA00023136"/>
    </source>
</evidence>
<evidence type="ECO:0000313" key="15">
    <source>
        <dbReference type="Proteomes" id="UP000005824"/>
    </source>
</evidence>
<dbReference type="GO" id="GO:0005886">
    <property type="term" value="C:plasma membrane"/>
    <property type="evidence" value="ECO:0007669"/>
    <property type="project" value="UniProtKB-SubCell"/>
</dbReference>
<dbReference type="InterPro" id="IPR005126">
    <property type="entry name" value="NapC/NirT_cyt_c_N"/>
</dbReference>
<evidence type="ECO:0000259" key="13">
    <source>
        <dbReference type="Pfam" id="PF03264"/>
    </source>
</evidence>
<dbReference type="InterPro" id="IPR051174">
    <property type="entry name" value="Cytochrome_c-type_ET"/>
</dbReference>
<keyword evidence="11 12" id="KW-0472">Membrane</keyword>
<dbReference type="NCBIfam" id="TIGR03153">
    <property type="entry name" value="cytochr_NrfH"/>
    <property type="match status" value="1"/>
</dbReference>
<dbReference type="InterPro" id="IPR036280">
    <property type="entry name" value="Multihaem_cyt_sf"/>
</dbReference>
<dbReference type="GO" id="GO:0022900">
    <property type="term" value="P:electron transport chain"/>
    <property type="evidence" value="ECO:0007669"/>
    <property type="project" value="InterPro"/>
</dbReference>
<evidence type="ECO:0000313" key="14">
    <source>
        <dbReference type="EMBL" id="EDY20838.1"/>
    </source>
</evidence>
<dbReference type="EMBL" id="ABVL01000003">
    <property type="protein sequence ID" value="EDY20838.1"/>
    <property type="molecule type" value="Genomic_DNA"/>
</dbReference>
<evidence type="ECO:0000256" key="5">
    <source>
        <dbReference type="ARBA" id="ARBA00022617"/>
    </source>
</evidence>
<evidence type="ECO:0000256" key="4">
    <source>
        <dbReference type="ARBA" id="ARBA00022475"/>
    </source>
</evidence>
<evidence type="ECO:0000256" key="1">
    <source>
        <dbReference type="ARBA" id="ARBA00004236"/>
    </source>
</evidence>
<dbReference type="Pfam" id="PF03264">
    <property type="entry name" value="Cytochrom_NNT"/>
    <property type="match status" value="1"/>
</dbReference>
<sequence length="164" mass="17830" precursor="true">MKSKPLPHPIAPQSKLTIALASGIAVVIGVAAGLGVFTFTYAKGGSYLRDDPAACANCHIMQDHLDAWAKSSHHAVATCNDCHTPAGLVPKYFTKAEHGFFHSLAFTTDHFHEPIQIKDRSRRVTEEACRKCHRDVVHDIDTATSSTNDTLSCIRCHSSVGHLN</sequence>
<dbReference type="AlphaFoldDB" id="B4CX40"/>
<evidence type="ECO:0000256" key="8">
    <source>
        <dbReference type="ARBA" id="ARBA00022982"/>
    </source>
</evidence>
<dbReference type="PANTHER" id="PTHR30333">
    <property type="entry name" value="CYTOCHROME C-TYPE PROTEIN"/>
    <property type="match status" value="1"/>
</dbReference>
<evidence type="ECO:0000256" key="2">
    <source>
        <dbReference type="ARBA" id="ARBA00007395"/>
    </source>
</evidence>
<dbReference type="InParanoid" id="B4CX40"/>
<dbReference type="GO" id="GO:0046872">
    <property type="term" value="F:metal ion binding"/>
    <property type="evidence" value="ECO:0007669"/>
    <property type="project" value="UniProtKB-KW"/>
</dbReference>
<evidence type="ECO:0000256" key="7">
    <source>
        <dbReference type="ARBA" id="ARBA00022723"/>
    </source>
</evidence>
<comment type="subcellular location">
    <subcellularLocation>
        <location evidence="1">Cell membrane</location>
    </subcellularLocation>
</comment>
<dbReference type="InterPro" id="IPR038266">
    <property type="entry name" value="NapC/NirT_cytc_sf"/>
</dbReference>
<comment type="caution">
    <text evidence="14">The sequence shown here is derived from an EMBL/GenBank/DDBJ whole genome shotgun (WGS) entry which is preliminary data.</text>
</comment>
<name>B4CX40_9BACT</name>
<reference evidence="14 15" key="1">
    <citation type="journal article" date="2011" name="J. Bacteriol.">
        <title>Genome sequence of Chthoniobacter flavus Ellin428, an aerobic heterotrophic soil bacterium.</title>
        <authorList>
            <person name="Kant R."/>
            <person name="van Passel M.W."/>
            <person name="Palva A."/>
            <person name="Lucas S."/>
            <person name="Lapidus A."/>
            <person name="Glavina Del Rio T."/>
            <person name="Dalin E."/>
            <person name="Tice H."/>
            <person name="Bruce D."/>
            <person name="Goodwin L."/>
            <person name="Pitluck S."/>
            <person name="Larimer F.W."/>
            <person name="Land M.L."/>
            <person name="Hauser L."/>
            <person name="Sangwan P."/>
            <person name="de Vos W.M."/>
            <person name="Janssen P.H."/>
            <person name="Smidt H."/>
        </authorList>
    </citation>
    <scope>NUCLEOTIDE SEQUENCE [LARGE SCALE GENOMIC DNA]</scope>
    <source>
        <strain evidence="14 15">Ellin428</strain>
    </source>
</reference>
<gene>
    <name evidence="14" type="ORF">CfE428DRAFT_1131</name>
</gene>
<keyword evidence="3" id="KW-0813">Transport</keyword>
<keyword evidence="5" id="KW-0349">Heme</keyword>
<dbReference type="PANTHER" id="PTHR30333:SF1">
    <property type="entry name" value="CYTOCHROME C-TYPE PROTEIN NAPC"/>
    <property type="match status" value="1"/>
</dbReference>
<dbReference type="SUPFAM" id="SSF48695">
    <property type="entry name" value="Multiheme cytochromes"/>
    <property type="match status" value="1"/>
</dbReference>
<dbReference type="Proteomes" id="UP000005824">
    <property type="component" value="Unassembled WGS sequence"/>
</dbReference>
<keyword evidence="15" id="KW-1185">Reference proteome</keyword>
<keyword evidence="6 12" id="KW-0812">Transmembrane</keyword>
<organism evidence="14 15">
    <name type="scientific">Chthoniobacter flavus Ellin428</name>
    <dbReference type="NCBI Taxonomy" id="497964"/>
    <lineage>
        <taxon>Bacteria</taxon>
        <taxon>Pseudomonadati</taxon>
        <taxon>Verrucomicrobiota</taxon>
        <taxon>Spartobacteria</taxon>
        <taxon>Chthoniobacterales</taxon>
        <taxon>Chthoniobacteraceae</taxon>
        <taxon>Chthoniobacter</taxon>
    </lineage>
</organism>
<dbReference type="GO" id="GO:0009055">
    <property type="term" value="F:electron transfer activity"/>
    <property type="evidence" value="ECO:0007669"/>
    <property type="project" value="TreeGrafter"/>
</dbReference>
<dbReference type="Gene3D" id="1.10.3820.10">
    <property type="entry name" value="Di-heme elbow motif domain"/>
    <property type="match status" value="1"/>
</dbReference>
<dbReference type="RefSeq" id="WP_006978457.1">
    <property type="nucleotide sequence ID" value="NZ_ABVL01000003.1"/>
</dbReference>
<proteinExistence type="inferred from homology"/>
<dbReference type="InterPro" id="IPR017571">
    <property type="entry name" value="NrfH"/>
</dbReference>
<accession>B4CX40</accession>
<dbReference type="STRING" id="497964.CfE428DRAFT_1131"/>
<evidence type="ECO:0000256" key="9">
    <source>
        <dbReference type="ARBA" id="ARBA00022989"/>
    </source>
</evidence>
<keyword evidence="7" id="KW-0479">Metal-binding</keyword>
<dbReference type="eggNOG" id="COG3005">
    <property type="taxonomic scope" value="Bacteria"/>
</dbReference>
<keyword evidence="4" id="KW-1003">Cell membrane</keyword>
<evidence type="ECO:0000256" key="3">
    <source>
        <dbReference type="ARBA" id="ARBA00022448"/>
    </source>
</evidence>
<keyword evidence="10" id="KW-0408">Iron</keyword>
<evidence type="ECO:0000256" key="12">
    <source>
        <dbReference type="SAM" id="Phobius"/>
    </source>
</evidence>
<comment type="similarity">
    <text evidence="2">Belongs to the NapC/NirT/NrfH family.</text>
</comment>
<evidence type="ECO:0000256" key="6">
    <source>
        <dbReference type="ARBA" id="ARBA00022692"/>
    </source>
</evidence>
<keyword evidence="8" id="KW-0249">Electron transport</keyword>
<feature type="transmembrane region" description="Helical" evidence="12">
    <location>
        <begin position="20"/>
        <end position="42"/>
    </location>
</feature>
<dbReference type="GO" id="GO:0009061">
    <property type="term" value="P:anaerobic respiration"/>
    <property type="evidence" value="ECO:0007669"/>
    <property type="project" value="TreeGrafter"/>
</dbReference>
<evidence type="ECO:0000256" key="10">
    <source>
        <dbReference type="ARBA" id="ARBA00023004"/>
    </source>
</evidence>
<keyword evidence="9 12" id="KW-1133">Transmembrane helix</keyword>